<dbReference type="AlphaFoldDB" id="A0A392TNA9"/>
<organism evidence="2 3">
    <name type="scientific">Trifolium medium</name>
    <dbReference type="NCBI Taxonomy" id="97028"/>
    <lineage>
        <taxon>Eukaryota</taxon>
        <taxon>Viridiplantae</taxon>
        <taxon>Streptophyta</taxon>
        <taxon>Embryophyta</taxon>
        <taxon>Tracheophyta</taxon>
        <taxon>Spermatophyta</taxon>
        <taxon>Magnoliopsida</taxon>
        <taxon>eudicotyledons</taxon>
        <taxon>Gunneridae</taxon>
        <taxon>Pentapetalae</taxon>
        <taxon>rosids</taxon>
        <taxon>fabids</taxon>
        <taxon>Fabales</taxon>
        <taxon>Fabaceae</taxon>
        <taxon>Papilionoideae</taxon>
        <taxon>50 kb inversion clade</taxon>
        <taxon>NPAAA clade</taxon>
        <taxon>Hologalegina</taxon>
        <taxon>IRL clade</taxon>
        <taxon>Trifolieae</taxon>
        <taxon>Trifolium</taxon>
    </lineage>
</organism>
<protein>
    <submittedName>
        <fullName evidence="2">Uncharacterized protein</fullName>
    </submittedName>
</protein>
<feature type="compositionally biased region" description="Basic residues" evidence="1">
    <location>
        <begin position="9"/>
        <end position="18"/>
    </location>
</feature>
<reference evidence="2 3" key="1">
    <citation type="journal article" date="2018" name="Front. Plant Sci.">
        <title>Red Clover (Trifolium pratense) and Zigzag Clover (T. medium) - A Picture of Genomic Similarities and Differences.</title>
        <authorList>
            <person name="Dluhosova J."/>
            <person name="Istvanek J."/>
            <person name="Nedelnik J."/>
            <person name="Repkova J."/>
        </authorList>
    </citation>
    <scope>NUCLEOTIDE SEQUENCE [LARGE SCALE GENOMIC DNA]</scope>
    <source>
        <strain evidence="3">cv. 10/8</strain>
        <tissue evidence="2">Leaf</tissue>
    </source>
</reference>
<proteinExistence type="predicted"/>
<evidence type="ECO:0000313" key="2">
    <source>
        <dbReference type="EMBL" id="MCI61626.1"/>
    </source>
</evidence>
<evidence type="ECO:0000256" key="1">
    <source>
        <dbReference type="SAM" id="MobiDB-lite"/>
    </source>
</evidence>
<sequence length="87" mass="10103">RDQGPQRSPMRHSHRRNYHSPPHDEHRRSPRSDEERHIGPLTRRVIRVPLPVGLEKPPLMDTYDGSADPDDHIENIEVVLDYRGAQG</sequence>
<dbReference type="Proteomes" id="UP000265520">
    <property type="component" value="Unassembled WGS sequence"/>
</dbReference>
<accession>A0A392TNA9</accession>
<dbReference type="EMBL" id="LXQA010603115">
    <property type="protein sequence ID" value="MCI61626.1"/>
    <property type="molecule type" value="Genomic_DNA"/>
</dbReference>
<feature type="non-terminal residue" evidence="2">
    <location>
        <position position="87"/>
    </location>
</feature>
<feature type="compositionally biased region" description="Basic and acidic residues" evidence="1">
    <location>
        <begin position="21"/>
        <end position="38"/>
    </location>
</feature>
<name>A0A392TNA9_9FABA</name>
<evidence type="ECO:0000313" key="3">
    <source>
        <dbReference type="Proteomes" id="UP000265520"/>
    </source>
</evidence>
<feature type="non-terminal residue" evidence="2">
    <location>
        <position position="1"/>
    </location>
</feature>
<comment type="caution">
    <text evidence="2">The sequence shown here is derived from an EMBL/GenBank/DDBJ whole genome shotgun (WGS) entry which is preliminary data.</text>
</comment>
<keyword evidence="3" id="KW-1185">Reference proteome</keyword>
<feature type="region of interest" description="Disordered" evidence="1">
    <location>
        <begin position="1"/>
        <end position="43"/>
    </location>
</feature>